<evidence type="ECO:0000313" key="3">
    <source>
        <dbReference type="Proteomes" id="UP000250434"/>
    </source>
</evidence>
<sequence>MPTSSVKVNGHELRYFDSGGDGPPVLLGHGYFLDRTVFAPQVEALAPRCRLICWDAPAHGDTPGRDERMTYWDLARDLIGLMDHLGLESAVVGGISQGGFVALRLALLAPERVRALVLADTEATALDDADRTGYEGMFAALREAGPVDELLVPLSAQLLGDGQHAARWRQRWRDQAALPLGTTTRCLLERDDVSDRLAEITCPALLIWGSEDVSLPRDRMELLAARLPGAGAVQVIAGAAHTPALTHPEQVNPLLERFLQDHSGLRG</sequence>
<feature type="domain" description="AB hydrolase-1" evidence="1">
    <location>
        <begin position="23"/>
        <end position="248"/>
    </location>
</feature>
<dbReference type="SUPFAM" id="SSF53474">
    <property type="entry name" value="alpha/beta-Hydrolases"/>
    <property type="match status" value="1"/>
</dbReference>
<dbReference type="Proteomes" id="UP000250434">
    <property type="component" value="Chromosome"/>
</dbReference>
<dbReference type="InterPro" id="IPR029058">
    <property type="entry name" value="AB_hydrolase_fold"/>
</dbReference>
<dbReference type="EMBL" id="CP015163">
    <property type="protein sequence ID" value="AXB48454.1"/>
    <property type="molecule type" value="Genomic_DNA"/>
</dbReference>
<organism evidence="2 3">
    <name type="scientific">Amycolatopsis albispora</name>
    <dbReference type="NCBI Taxonomy" id="1804986"/>
    <lineage>
        <taxon>Bacteria</taxon>
        <taxon>Bacillati</taxon>
        <taxon>Actinomycetota</taxon>
        <taxon>Actinomycetes</taxon>
        <taxon>Pseudonocardiales</taxon>
        <taxon>Pseudonocardiaceae</taxon>
        <taxon>Amycolatopsis</taxon>
    </lineage>
</organism>
<dbReference type="PANTHER" id="PTHR43798">
    <property type="entry name" value="MONOACYLGLYCEROL LIPASE"/>
    <property type="match status" value="1"/>
</dbReference>
<dbReference type="AlphaFoldDB" id="A0A344LK80"/>
<dbReference type="PRINTS" id="PR00111">
    <property type="entry name" value="ABHYDROLASE"/>
</dbReference>
<accession>A0A344LK80</accession>
<reference evidence="2 3" key="1">
    <citation type="submission" date="2016-04" db="EMBL/GenBank/DDBJ databases">
        <title>Complete genome sequence and analysis of deep-sea sediment isolate, Amycolatopsis sp. WP1.</title>
        <authorList>
            <person name="Wang H."/>
            <person name="Chen S."/>
            <person name="Wu Q."/>
        </authorList>
    </citation>
    <scope>NUCLEOTIDE SEQUENCE [LARGE SCALE GENOMIC DNA]</scope>
    <source>
        <strain evidence="2 3">WP1</strain>
    </source>
</reference>
<evidence type="ECO:0000259" key="1">
    <source>
        <dbReference type="Pfam" id="PF00561"/>
    </source>
</evidence>
<proteinExistence type="predicted"/>
<dbReference type="GO" id="GO:0003824">
    <property type="term" value="F:catalytic activity"/>
    <property type="evidence" value="ECO:0007669"/>
    <property type="project" value="UniProtKB-ARBA"/>
</dbReference>
<name>A0A344LK80_9PSEU</name>
<dbReference type="Gene3D" id="3.40.50.1820">
    <property type="entry name" value="alpha/beta hydrolase"/>
    <property type="match status" value="1"/>
</dbReference>
<protein>
    <recommendedName>
        <fullName evidence="1">AB hydrolase-1 domain-containing protein</fullName>
    </recommendedName>
</protein>
<gene>
    <name evidence="2" type="ORF">A4R43_13270</name>
</gene>
<dbReference type="InterPro" id="IPR000073">
    <property type="entry name" value="AB_hydrolase_1"/>
</dbReference>
<dbReference type="Pfam" id="PF00561">
    <property type="entry name" value="Abhydrolase_1"/>
    <property type="match status" value="1"/>
</dbReference>
<evidence type="ECO:0000313" key="2">
    <source>
        <dbReference type="EMBL" id="AXB48454.1"/>
    </source>
</evidence>
<keyword evidence="3" id="KW-1185">Reference proteome</keyword>
<dbReference type="InterPro" id="IPR050266">
    <property type="entry name" value="AB_hydrolase_sf"/>
</dbReference>
<dbReference type="KEGG" id="aab:A4R43_13270"/>